<reference evidence="4" key="1">
    <citation type="submission" date="2021-01" db="EMBL/GenBank/DDBJ databases">
        <title>Genome public.</title>
        <authorList>
            <person name="Liu C."/>
            <person name="Sun Q."/>
        </authorList>
    </citation>
    <scope>NUCLEOTIDE SEQUENCE</scope>
    <source>
        <strain evidence="4">M6</strain>
    </source>
</reference>
<organism evidence="4 5">
    <name type="scientific">Ruminococcus difficilis</name>
    <dbReference type="NCBI Taxonomy" id="2763069"/>
    <lineage>
        <taxon>Bacteria</taxon>
        <taxon>Bacillati</taxon>
        <taxon>Bacillota</taxon>
        <taxon>Clostridia</taxon>
        <taxon>Eubacteriales</taxon>
        <taxon>Oscillospiraceae</taxon>
        <taxon>Ruminococcus</taxon>
    </lineage>
</organism>
<dbReference type="EMBL" id="JAEQMG010000011">
    <property type="protein sequence ID" value="MBK6087181.1"/>
    <property type="molecule type" value="Genomic_DNA"/>
</dbReference>
<accession>A0A934TXQ1</accession>
<dbReference type="SUPFAM" id="SSF52218">
    <property type="entry name" value="Flavoproteins"/>
    <property type="match status" value="1"/>
</dbReference>
<dbReference type="PANTHER" id="PTHR43278:SF4">
    <property type="entry name" value="NAD(P)H-DEPENDENT FMN-CONTAINING OXIDOREDUCTASE YWQN-RELATED"/>
    <property type="match status" value="1"/>
</dbReference>
<dbReference type="Pfam" id="PF03358">
    <property type="entry name" value="FMN_red"/>
    <property type="match status" value="1"/>
</dbReference>
<sequence>MAKKVLIISTSIRPNSNSEILANAFADGARTSGNEVELISLKNKTIDFCKGCFACQKLGHCVIKDDANAITEKMLNADVIVWATPIYYYEMSGQMKTMIDRANPLFTLDYRFRDVYLLTTAAEDEAYVDEGALKGVQGWIDCFEKARFAGKVFAGGFTVPKEIEGSTKLKEAFEMGKAIS</sequence>
<evidence type="ECO:0000256" key="1">
    <source>
        <dbReference type="ARBA" id="ARBA00022630"/>
    </source>
</evidence>
<dbReference type="GO" id="GO:0016491">
    <property type="term" value="F:oxidoreductase activity"/>
    <property type="evidence" value="ECO:0007669"/>
    <property type="project" value="InterPro"/>
</dbReference>
<dbReference type="PANTHER" id="PTHR43278">
    <property type="entry name" value="NAD(P)H-DEPENDENT FMN-CONTAINING OXIDOREDUCTASE YWQN-RELATED"/>
    <property type="match status" value="1"/>
</dbReference>
<keyword evidence="2" id="KW-0288">FMN</keyword>
<feature type="domain" description="NADPH-dependent FMN reductase-like" evidence="3">
    <location>
        <begin position="4"/>
        <end position="104"/>
    </location>
</feature>
<dbReference type="InterPro" id="IPR029039">
    <property type="entry name" value="Flavoprotein-like_sf"/>
</dbReference>
<dbReference type="InterPro" id="IPR051796">
    <property type="entry name" value="ISF_SsuE-like"/>
</dbReference>
<evidence type="ECO:0000256" key="2">
    <source>
        <dbReference type="ARBA" id="ARBA00022643"/>
    </source>
</evidence>
<gene>
    <name evidence="4" type="ORF">JKK62_00670</name>
</gene>
<comment type="caution">
    <text evidence="4">The sequence shown here is derived from an EMBL/GenBank/DDBJ whole genome shotgun (WGS) entry which is preliminary data.</text>
</comment>
<dbReference type="Proteomes" id="UP000633365">
    <property type="component" value="Unassembled WGS sequence"/>
</dbReference>
<dbReference type="InterPro" id="IPR005025">
    <property type="entry name" value="FMN_Rdtase-like_dom"/>
</dbReference>
<evidence type="ECO:0000259" key="3">
    <source>
        <dbReference type="Pfam" id="PF03358"/>
    </source>
</evidence>
<proteinExistence type="predicted"/>
<protein>
    <submittedName>
        <fullName evidence="4">Flavodoxin family protein</fullName>
    </submittedName>
</protein>
<dbReference type="RefSeq" id="WP_201426519.1">
    <property type="nucleotide sequence ID" value="NZ_JAEQMG010000011.1"/>
</dbReference>
<dbReference type="Gene3D" id="3.40.50.360">
    <property type="match status" value="1"/>
</dbReference>
<name>A0A934TXQ1_9FIRM</name>
<keyword evidence="5" id="KW-1185">Reference proteome</keyword>
<evidence type="ECO:0000313" key="4">
    <source>
        <dbReference type="EMBL" id="MBK6087181.1"/>
    </source>
</evidence>
<evidence type="ECO:0000313" key="5">
    <source>
        <dbReference type="Proteomes" id="UP000633365"/>
    </source>
</evidence>
<dbReference type="AlphaFoldDB" id="A0A934TXQ1"/>
<keyword evidence="1" id="KW-0285">Flavoprotein</keyword>